<dbReference type="EMBL" id="CP002349">
    <property type="protein sequence ID" value="ADR20816.1"/>
    <property type="molecule type" value="Genomic_DNA"/>
</dbReference>
<dbReference type="InterPro" id="IPR006665">
    <property type="entry name" value="OmpA-like"/>
</dbReference>
<dbReference type="SUPFAM" id="SSF103088">
    <property type="entry name" value="OmpA-like"/>
    <property type="match status" value="1"/>
</dbReference>
<dbReference type="InterPro" id="IPR011659">
    <property type="entry name" value="WD40"/>
</dbReference>
<sequence length="679" mass="77016">MKKLFLFLFLIPFFVFGQNEEVLYQLVKLNKEVNSRYHESAPLVTPDNQRLYFTISNHPENNEGRENSQDIWYSDKQADGAWGTAIHMGSPFNKRQFNQVFTILDGGNSLFIRGGSNKRKKGFSIVTKDGNGWNRPDELEIEGYEEMNKGIFSGATISQDRSAIIIYMNERSKKPFSDLYLSKRQSDGSYSKPIMIESLSTYKDEFGPYLAENDQVMYFASNREGTLGDADVWKVKRLDDSWLKWSEPENIGSPINTDGFDSYFSVDETGNNAFTTRTYVSPDGSNMNIYGLIPKAKITIKGKVLDSNSKKPLSLYLTAQPREGKPINYEVDSDGNYQFITYKNKLFNFIAAKIGYEQLNEALDLSSIMEDTIIHKNFLLSPIKTKVNLVGLVTDAKTMQAVNAAVYVKKIDFKDSSKTRFEDGGYDLTLEGGGEYQIEIVSQDYQDIQEKFIVNVPQGTYEYEIRKDYELNKAFKPYVISGIVLDEKSQKALAAELIFEMQDTVLLKTESNSDGTFEVTIPKAGELIIRGKKINYLNLEEDILIADNQDFTQYNKQLLMAPIEVGKTVIIDNIYFNFDKTTLKEASFPELDRLTDLMSQNPGIKIEIIGHTDSKGSDDYNLILSEGRAQAVMEYLLEKGIAQNRMTFKGLGETAPISSNNTDEGRAENRRVEFTIVAK</sequence>
<dbReference type="AlphaFoldDB" id="E4TSJ6"/>
<dbReference type="InterPro" id="IPR036737">
    <property type="entry name" value="OmpA-like_sf"/>
</dbReference>
<dbReference type="Pfam" id="PF00691">
    <property type="entry name" value="OmpA"/>
    <property type="match status" value="1"/>
</dbReference>
<keyword evidence="2 4" id="KW-0472">Membrane</keyword>
<evidence type="ECO:0000256" key="2">
    <source>
        <dbReference type="ARBA" id="ARBA00023136"/>
    </source>
</evidence>
<dbReference type="eggNOG" id="COG2885">
    <property type="taxonomic scope" value="Bacteria"/>
</dbReference>
<evidence type="ECO:0000256" key="4">
    <source>
        <dbReference type="PROSITE-ProRule" id="PRU00473"/>
    </source>
</evidence>
<reference evidence="6 7" key="1">
    <citation type="journal article" date="2011" name="Stand. Genomic Sci.">
        <title>Complete genome sequence of Marivirga tractuosa type strain (H-43).</title>
        <authorList>
            <person name="Pagani I."/>
            <person name="Chertkov O."/>
            <person name="Lapidus A."/>
            <person name="Lucas S."/>
            <person name="Del Rio T.G."/>
            <person name="Tice H."/>
            <person name="Copeland A."/>
            <person name="Cheng J.F."/>
            <person name="Nolan M."/>
            <person name="Saunders E."/>
            <person name="Pitluck S."/>
            <person name="Held B."/>
            <person name="Goodwin L."/>
            <person name="Liolios K."/>
            <person name="Ovchinikova G."/>
            <person name="Ivanova N."/>
            <person name="Mavromatis K."/>
            <person name="Pati A."/>
            <person name="Chen A."/>
            <person name="Palaniappan K."/>
            <person name="Land M."/>
            <person name="Hauser L."/>
            <person name="Jeffries C.D."/>
            <person name="Detter J.C."/>
            <person name="Han C."/>
            <person name="Tapia R."/>
            <person name="Ngatchou-Djao O.D."/>
            <person name="Rohde M."/>
            <person name="Goker M."/>
            <person name="Spring S."/>
            <person name="Sikorski J."/>
            <person name="Woyke T."/>
            <person name="Bristow J."/>
            <person name="Eisen J.A."/>
            <person name="Markowitz V."/>
            <person name="Hugenholtz P."/>
            <person name="Klenk H.P."/>
            <person name="Kyrpides N.C."/>
        </authorList>
    </citation>
    <scope>NUCLEOTIDE SEQUENCE [LARGE SCALE GENOMIC DNA]</scope>
    <source>
        <strain evidence="7">ATCC 23168 / DSM 4126 / NBRC 15989 / NCIMB 1408 / VKM B-1430 / H-43</strain>
    </source>
</reference>
<dbReference type="Pfam" id="PF07676">
    <property type="entry name" value="PD40"/>
    <property type="match status" value="2"/>
</dbReference>
<dbReference type="STRING" id="643867.Ftrac_0814"/>
<dbReference type="PANTHER" id="PTHR30329">
    <property type="entry name" value="STATOR ELEMENT OF FLAGELLAR MOTOR COMPLEX"/>
    <property type="match status" value="1"/>
</dbReference>
<dbReference type="RefSeq" id="WP_013452967.1">
    <property type="nucleotide sequence ID" value="NC_014759.1"/>
</dbReference>
<dbReference type="Proteomes" id="UP000008720">
    <property type="component" value="Chromosome"/>
</dbReference>
<dbReference type="InterPro" id="IPR050330">
    <property type="entry name" value="Bact_OuterMem_StrucFunc"/>
</dbReference>
<dbReference type="PANTHER" id="PTHR30329:SF21">
    <property type="entry name" value="LIPOPROTEIN YIAD-RELATED"/>
    <property type="match status" value="1"/>
</dbReference>
<organism evidence="6 7">
    <name type="scientific">Marivirga tractuosa (strain ATCC 23168 / DSM 4126 / NBRC 15989 / NCIMB 1408 / VKM B-1430 / H-43)</name>
    <name type="common">Microscilla tractuosa</name>
    <name type="synonym">Flexibacter tractuosus</name>
    <dbReference type="NCBI Taxonomy" id="643867"/>
    <lineage>
        <taxon>Bacteria</taxon>
        <taxon>Pseudomonadati</taxon>
        <taxon>Bacteroidota</taxon>
        <taxon>Cytophagia</taxon>
        <taxon>Cytophagales</taxon>
        <taxon>Marivirgaceae</taxon>
        <taxon>Marivirga</taxon>
    </lineage>
</organism>
<dbReference type="OrthoDB" id="1490539at2"/>
<dbReference type="HOGENOM" id="CLU_014978_2_0_10"/>
<dbReference type="PROSITE" id="PS51123">
    <property type="entry name" value="OMPA_2"/>
    <property type="match status" value="1"/>
</dbReference>
<dbReference type="Gene3D" id="3.30.1330.60">
    <property type="entry name" value="OmpA-like domain"/>
    <property type="match status" value="1"/>
</dbReference>
<dbReference type="CDD" id="cd07185">
    <property type="entry name" value="OmpA_C-like"/>
    <property type="match status" value="1"/>
</dbReference>
<keyword evidence="3" id="KW-0998">Cell outer membrane</keyword>
<dbReference type="GO" id="GO:0009279">
    <property type="term" value="C:cell outer membrane"/>
    <property type="evidence" value="ECO:0007669"/>
    <property type="project" value="UniProtKB-SubCell"/>
</dbReference>
<evidence type="ECO:0000256" key="3">
    <source>
        <dbReference type="ARBA" id="ARBA00023237"/>
    </source>
</evidence>
<dbReference type="KEGG" id="mtt:Ftrac_0814"/>
<dbReference type="PRINTS" id="PR01021">
    <property type="entry name" value="OMPADOMAIN"/>
</dbReference>
<evidence type="ECO:0000313" key="6">
    <source>
        <dbReference type="EMBL" id="ADR20816.1"/>
    </source>
</evidence>
<protein>
    <submittedName>
        <fullName evidence="6">OmpA/MotB domain protein</fullName>
    </submittedName>
</protein>
<proteinExistence type="predicted"/>
<name>E4TSJ6_MARTH</name>
<dbReference type="SUPFAM" id="SSF82171">
    <property type="entry name" value="DPP6 N-terminal domain-like"/>
    <property type="match status" value="1"/>
</dbReference>
<feature type="domain" description="OmpA-like" evidence="5">
    <location>
        <begin position="565"/>
        <end position="679"/>
    </location>
</feature>
<keyword evidence="7" id="KW-1185">Reference proteome</keyword>
<gene>
    <name evidence="6" type="ordered locus">Ftrac_0814</name>
</gene>
<evidence type="ECO:0000313" key="7">
    <source>
        <dbReference type="Proteomes" id="UP000008720"/>
    </source>
</evidence>
<evidence type="ECO:0000259" key="5">
    <source>
        <dbReference type="PROSITE" id="PS51123"/>
    </source>
</evidence>
<comment type="subcellular location">
    <subcellularLocation>
        <location evidence="1">Cell outer membrane</location>
    </subcellularLocation>
</comment>
<evidence type="ECO:0000256" key="1">
    <source>
        <dbReference type="ARBA" id="ARBA00004442"/>
    </source>
</evidence>
<dbReference type="InterPro" id="IPR006664">
    <property type="entry name" value="OMP_bac"/>
</dbReference>
<accession>E4TSJ6</accession>